<dbReference type="AlphaFoldDB" id="A0A242MLE2"/>
<dbReference type="EMBL" id="NBTZ01000095">
    <property type="protein sequence ID" value="OTP72139.1"/>
    <property type="molecule type" value="Genomic_DNA"/>
</dbReference>
<sequence>MVVIPNSFISKSIVTNHSRPKVPTAALLVSGSISQWRLRA</sequence>
<protein>
    <submittedName>
        <fullName evidence="1">Uncharacterized protein</fullName>
    </submittedName>
</protein>
<gene>
    <name evidence="1" type="ORF">PAMC26577_21835</name>
</gene>
<evidence type="ECO:0000313" key="1">
    <source>
        <dbReference type="EMBL" id="OTP72139.1"/>
    </source>
</evidence>
<comment type="caution">
    <text evidence="1">The sequence shown here is derived from an EMBL/GenBank/DDBJ whole genome shotgun (WGS) entry which is preliminary data.</text>
</comment>
<evidence type="ECO:0000313" key="2">
    <source>
        <dbReference type="Proteomes" id="UP000195221"/>
    </source>
</evidence>
<organism evidence="1 2">
    <name type="scientific">Caballeronia sordidicola</name>
    <name type="common">Burkholderia sordidicola</name>
    <dbReference type="NCBI Taxonomy" id="196367"/>
    <lineage>
        <taxon>Bacteria</taxon>
        <taxon>Pseudomonadati</taxon>
        <taxon>Pseudomonadota</taxon>
        <taxon>Betaproteobacteria</taxon>
        <taxon>Burkholderiales</taxon>
        <taxon>Burkholderiaceae</taxon>
        <taxon>Caballeronia</taxon>
    </lineage>
</organism>
<name>A0A242MLE2_CABSO</name>
<accession>A0A242MLE2</accession>
<reference evidence="1 2" key="1">
    <citation type="submission" date="2017-03" db="EMBL/GenBank/DDBJ databases">
        <title>Genome analysis of strain PAMC 26577.</title>
        <authorList>
            <person name="Oh H.-M."/>
            <person name="Yang J.-A."/>
        </authorList>
    </citation>
    <scope>NUCLEOTIDE SEQUENCE [LARGE SCALE GENOMIC DNA]</scope>
    <source>
        <strain evidence="1 2">PAMC 26577</strain>
    </source>
</reference>
<dbReference type="Proteomes" id="UP000195221">
    <property type="component" value="Unassembled WGS sequence"/>
</dbReference>
<proteinExistence type="predicted"/>